<keyword evidence="5" id="KW-1185">Reference proteome</keyword>
<organism evidence="4 5">
    <name type="scientific">Nesterenkonia lacusekhoensis</name>
    <dbReference type="NCBI Taxonomy" id="150832"/>
    <lineage>
        <taxon>Bacteria</taxon>
        <taxon>Bacillati</taxon>
        <taxon>Actinomycetota</taxon>
        <taxon>Actinomycetes</taxon>
        <taxon>Micrococcales</taxon>
        <taxon>Micrococcaceae</taxon>
        <taxon>Nesterenkonia</taxon>
    </lineage>
</organism>
<dbReference type="InterPro" id="IPR011042">
    <property type="entry name" value="6-blade_b-propeller_TolB-like"/>
</dbReference>
<dbReference type="Gene3D" id="2.120.10.30">
    <property type="entry name" value="TolB, C-terminal domain"/>
    <property type="match status" value="1"/>
</dbReference>
<feature type="domain" description="SMP-30/Gluconolactonase/LRE-like region" evidence="3">
    <location>
        <begin position="24"/>
        <end position="300"/>
    </location>
</feature>
<gene>
    <name evidence="4" type="ORF">JOF45_002404</name>
</gene>
<evidence type="ECO:0000256" key="2">
    <source>
        <dbReference type="ARBA" id="ARBA00022801"/>
    </source>
</evidence>
<dbReference type="Pfam" id="PF08450">
    <property type="entry name" value="SGL"/>
    <property type="match status" value="1"/>
</dbReference>
<dbReference type="GO" id="GO:0004341">
    <property type="term" value="F:gluconolactonase activity"/>
    <property type="evidence" value="ECO:0007669"/>
    <property type="project" value="UniProtKB-EC"/>
</dbReference>
<dbReference type="PANTHER" id="PTHR47572:SF4">
    <property type="entry name" value="LACTONASE DRP35"/>
    <property type="match status" value="1"/>
</dbReference>
<sequence>MQPLPAELMAPDAQLTQVATGATWSEGPCWIPDAGVLRCSDIHGDRILQYTPSSDDPRRGEVTEHRTGVEFTNGRTWHPEGYAVQCSHGLRRVEAERDGVVEPLVDSWNGVRLNSPNDVVVDGDGSVWFTDPHYGLTSPGEGYPGEMEYGACYVFRWEPASGRLDPVVTDMEEPNGLAFSADGATLYVADSSAVRKPEGVGNRHVRAYRVERADDADGVGPEGAGPAVRCTEGRTLFEIPAGVPDGLRVDESGRIWCSAADGVHVYTPEGEHLGHLPVPEVVANLCFGGEDGRDLFITATTSIYHLPVTVRDAAWTRISA</sequence>
<dbReference type="InterPro" id="IPR051262">
    <property type="entry name" value="SMP-30/CGR1_Lactonase"/>
</dbReference>
<evidence type="ECO:0000313" key="4">
    <source>
        <dbReference type="EMBL" id="MBP2319385.1"/>
    </source>
</evidence>
<keyword evidence="2 4" id="KW-0378">Hydrolase</keyword>
<evidence type="ECO:0000313" key="5">
    <source>
        <dbReference type="Proteomes" id="UP001519331"/>
    </source>
</evidence>
<dbReference type="RefSeq" id="WP_342591491.1">
    <property type="nucleotide sequence ID" value="NZ_JAGINX010000001.1"/>
</dbReference>
<accession>A0ABS4T5E7</accession>
<comment type="caution">
    <text evidence="4">The sequence shown here is derived from an EMBL/GenBank/DDBJ whole genome shotgun (WGS) entry which is preliminary data.</text>
</comment>
<name>A0ABS4T5E7_9MICC</name>
<evidence type="ECO:0000256" key="1">
    <source>
        <dbReference type="ARBA" id="ARBA00008853"/>
    </source>
</evidence>
<dbReference type="EMBL" id="JAGINX010000001">
    <property type="protein sequence ID" value="MBP2319385.1"/>
    <property type="molecule type" value="Genomic_DNA"/>
</dbReference>
<reference evidence="4 5" key="1">
    <citation type="submission" date="2021-03" db="EMBL/GenBank/DDBJ databases">
        <title>Sequencing the genomes of 1000 actinobacteria strains.</title>
        <authorList>
            <person name="Klenk H.-P."/>
        </authorList>
    </citation>
    <scope>NUCLEOTIDE SEQUENCE [LARGE SCALE GENOMIC DNA]</scope>
    <source>
        <strain evidence="4 5">DSM 12544</strain>
    </source>
</reference>
<protein>
    <submittedName>
        <fullName evidence="4">Gluconolactonase</fullName>
        <ecNumber evidence="4">3.1.1.17</ecNumber>
    </submittedName>
</protein>
<dbReference type="Proteomes" id="UP001519331">
    <property type="component" value="Unassembled WGS sequence"/>
</dbReference>
<evidence type="ECO:0000259" key="3">
    <source>
        <dbReference type="Pfam" id="PF08450"/>
    </source>
</evidence>
<comment type="similarity">
    <text evidence="1">Belongs to the SMP-30/CGR1 family.</text>
</comment>
<dbReference type="EC" id="3.1.1.17" evidence="4"/>
<dbReference type="InterPro" id="IPR013658">
    <property type="entry name" value="SGL"/>
</dbReference>
<dbReference type="SUPFAM" id="SSF63829">
    <property type="entry name" value="Calcium-dependent phosphotriesterase"/>
    <property type="match status" value="1"/>
</dbReference>
<dbReference type="PANTHER" id="PTHR47572">
    <property type="entry name" value="LIPOPROTEIN-RELATED"/>
    <property type="match status" value="1"/>
</dbReference>
<proteinExistence type="inferred from homology"/>